<protein>
    <submittedName>
        <fullName evidence="1 2">Uncharacterized protein</fullName>
    </submittedName>
</protein>
<name>A0A072VLY8_MEDTR</name>
<dbReference type="AlphaFoldDB" id="A0A072VLY8"/>
<reference evidence="2" key="3">
    <citation type="submission" date="2015-04" db="UniProtKB">
        <authorList>
            <consortium name="EnsemblPlants"/>
        </authorList>
    </citation>
    <scope>IDENTIFICATION</scope>
    <source>
        <strain evidence="2">cv. Jemalong A17</strain>
    </source>
</reference>
<gene>
    <name evidence="1" type="ordered locus">MTR_1g072745</name>
</gene>
<evidence type="ECO:0000313" key="3">
    <source>
        <dbReference type="Proteomes" id="UP000002051"/>
    </source>
</evidence>
<proteinExistence type="predicted"/>
<reference evidence="1 3" key="2">
    <citation type="journal article" date="2014" name="BMC Genomics">
        <title>An improved genome release (version Mt4.0) for the model legume Medicago truncatula.</title>
        <authorList>
            <person name="Tang H."/>
            <person name="Krishnakumar V."/>
            <person name="Bidwell S."/>
            <person name="Rosen B."/>
            <person name="Chan A."/>
            <person name="Zhou S."/>
            <person name="Gentzbittel L."/>
            <person name="Childs K.L."/>
            <person name="Yandell M."/>
            <person name="Gundlach H."/>
            <person name="Mayer K.F."/>
            <person name="Schwartz D.C."/>
            <person name="Town C.D."/>
        </authorList>
    </citation>
    <scope>GENOME REANNOTATION</scope>
    <source>
        <strain evidence="1">A17</strain>
        <strain evidence="2 3">cv. Jemalong A17</strain>
    </source>
</reference>
<keyword evidence="3" id="KW-1185">Reference proteome</keyword>
<accession>A0A072VLY8</accession>
<dbReference type="EMBL" id="CM001217">
    <property type="protein sequence ID" value="KEH42646.1"/>
    <property type="molecule type" value="Genomic_DNA"/>
</dbReference>
<dbReference type="Proteomes" id="UP000002051">
    <property type="component" value="Unassembled WGS sequence"/>
</dbReference>
<dbReference type="HOGENOM" id="CLU_2174707_0_0_1"/>
<evidence type="ECO:0000313" key="1">
    <source>
        <dbReference type="EMBL" id="KEH42646.1"/>
    </source>
</evidence>
<evidence type="ECO:0000313" key="2">
    <source>
        <dbReference type="EnsemblPlants" id="KEH42646"/>
    </source>
</evidence>
<organism evidence="1 3">
    <name type="scientific">Medicago truncatula</name>
    <name type="common">Barrel medic</name>
    <name type="synonym">Medicago tribuloides</name>
    <dbReference type="NCBI Taxonomy" id="3880"/>
    <lineage>
        <taxon>Eukaryota</taxon>
        <taxon>Viridiplantae</taxon>
        <taxon>Streptophyta</taxon>
        <taxon>Embryophyta</taxon>
        <taxon>Tracheophyta</taxon>
        <taxon>Spermatophyta</taxon>
        <taxon>Magnoliopsida</taxon>
        <taxon>eudicotyledons</taxon>
        <taxon>Gunneridae</taxon>
        <taxon>Pentapetalae</taxon>
        <taxon>rosids</taxon>
        <taxon>fabids</taxon>
        <taxon>Fabales</taxon>
        <taxon>Fabaceae</taxon>
        <taxon>Papilionoideae</taxon>
        <taxon>50 kb inversion clade</taxon>
        <taxon>NPAAA clade</taxon>
        <taxon>Hologalegina</taxon>
        <taxon>IRL clade</taxon>
        <taxon>Trifolieae</taxon>
        <taxon>Medicago</taxon>
    </lineage>
</organism>
<dbReference type="EnsemblPlants" id="KEH42646">
    <property type="protein sequence ID" value="KEH42646"/>
    <property type="gene ID" value="MTR_1g072745"/>
</dbReference>
<sequence>MRMSIKPINISIFCLHTMNCRLSQLLRCQRIIKCTEKAVCDLRQTNINSCTLNGMSRYGLNPPKLTKHPLRQISHHALSESRPSRVKTDPLKLTCLTVLSIWGHDNPRQI</sequence>
<reference evidence="1 3" key="1">
    <citation type="journal article" date="2011" name="Nature">
        <title>The Medicago genome provides insight into the evolution of rhizobial symbioses.</title>
        <authorList>
            <person name="Young N.D."/>
            <person name="Debelle F."/>
            <person name="Oldroyd G.E."/>
            <person name="Geurts R."/>
            <person name="Cannon S.B."/>
            <person name="Udvardi M.K."/>
            <person name="Benedito V.A."/>
            <person name="Mayer K.F."/>
            <person name="Gouzy J."/>
            <person name="Schoof H."/>
            <person name="Van de Peer Y."/>
            <person name="Proost S."/>
            <person name="Cook D.R."/>
            <person name="Meyers B.C."/>
            <person name="Spannagl M."/>
            <person name="Cheung F."/>
            <person name="De Mita S."/>
            <person name="Krishnakumar V."/>
            <person name="Gundlach H."/>
            <person name="Zhou S."/>
            <person name="Mudge J."/>
            <person name="Bharti A.K."/>
            <person name="Murray J.D."/>
            <person name="Naoumkina M.A."/>
            <person name="Rosen B."/>
            <person name="Silverstein K.A."/>
            <person name="Tang H."/>
            <person name="Rombauts S."/>
            <person name="Zhao P.X."/>
            <person name="Zhou P."/>
            <person name="Barbe V."/>
            <person name="Bardou P."/>
            <person name="Bechner M."/>
            <person name="Bellec A."/>
            <person name="Berger A."/>
            <person name="Berges H."/>
            <person name="Bidwell S."/>
            <person name="Bisseling T."/>
            <person name="Choisne N."/>
            <person name="Couloux A."/>
            <person name="Denny R."/>
            <person name="Deshpande S."/>
            <person name="Dai X."/>
            <person name="Doyle J.J."/>
            <person name="Dudez A.M."/>
            <person name="Farmer A.D."/>
            <person name="Fouteau S."/>
            <person name="Franken C."/>
            <person name="Gibelin C."/>
            <person name="Gish J."/>
            <person name="Goldstein S."/>
            <person name="Gonzalez A.J."/>
            <person name="Green P.J."/>
            <person name="Hallab A."/>
            <person name="Hartog M."/>
            <person name="Hua A."/>
            <person name="Humphray S.J."/>
            <person name="Jeong D.H."/>
            <person name="Jing Y."/>
            <person name="Jocker A."/>
            <person name="Kenton S.M."/>
            <person name="Kim D.J."/>
            <person name="Klee K."/>
            <person name="Lai H."/>
            <person name="Lang C."/>
            <person name="Lin S."/>
            <person name="Macmil S.L."/>
            <person name="Magdelenat G."/>
            <person name="Matthews L."/>
            <person name="McCorrison J."/>
            <person name="Monaghan E.L."/>
            <person name="Mun J.H."/>
            <person name="Najar F.Z."/>
            <person name="Nicholson C."/>
            <person name="Noirot C."/>
            <person name="O'Bleness M."/>
            <person name="Paule C.R."/>
            <person name="Poulain J."/>
            <person name="Prion F."/>
            <person name="Qin B."/>
            <person name="Qu C."/>
            <person name="Retzel E.F."/>
            <person name="Riddle C."/>
            <person name="Sallet E."/>
            <person name="Samain S."/>
            <person name="Samson N."/>
            <person name="Sanders I."/>
            <person name="Saurat O."/>
            <person name="Scarpelli C."/>
            <person name="Schiex T."/>
            <person name="Segurens B."/>
            <person name="Severin A.J."/>
            <person name="Sherrier D.J."/>
            <person name="Shi R."/>
            <person name="Sims S."/>
            <person name="Singer S.R."/>
            <person name="Sinharoy S."/>
            <person name="Sterck L."/>
            <person name="Viollet A."/>
            <person name="Wang B.B."/>
            <person name="Wang K."/>
            <person name="Wang M."/>
            <person name="Wang X."/>
            <person name="Warfsmann J."/>
            <person name="Weissenbach J."/>
            <person name="White D.D."/>
            <person name="White J.D."/>
            <person name="Wiley G.B."/>
            <person name="Wincker P."/>
            <person name="Xing Y."/>
            <person name="Yang L."/>
            <person name="Yao Z."/>
            <person name="Ying F."/>
            <person name="Zhai J."/>
            <person name="Zhou L."/>
            <person name="Zuber A."/>
            <person name="Denarie J."/>
            <person name="Dixon R.A."/>
            <person name="May G.D."/>
            <person name="Schwartz D.C."/>
            <person name="Rogers J."/>
            <person name="Quetier F."/>
            <person name="Town C.D."/>
            <person name="Roe B.A."/>
        </authorList>
    </citation>
    <scope>NUCLEOTIDE SEQUENCE [LARGE SCALE GENOMIC DNA]</scope>
    <source>
        <strain evidence="1">A17</strain>
        <strain evidence="2 3">cv. Jemalong A17</strain>
    </source>
</reference>